<organism evidence="1 2">
    <name type="scientific">Iphiclides podalirius</name>
    <name type="common">scarce swallowtail</name>
    <dbReference type="NCBI Taxonomy" id="110791"/>
    <lineage>
        <taxon>Eukaryota</taxon>
        <taxon>Metazoa</taxon>
        <taxon>Ecdysozoa</taxon>
        <taxon>Arthropoda</taxon>
        <taxon>Hexapoda</taxon>
        <taxon>Insecta</taxon>
        <taxon>Pterygota</taxon>
        <taxon>Neoptera</taxon>
        <taxon>Endopterygota</taxon>
        <taxon>Lepidoptera</taxon>
        <taxon>Glossata</taxon>
        <taxon>Ditrysia</taxon>
        <taxon>Papilionoidea</taxon>
        <taxon>Papilionidae</taxon>
        <taxon>Papilioninae</taxon>
        <taxon>Iphiclides</taxon>
    </lineage>
</organism>
<dbReference type="Proteomes" id="UP000837857">
    <property type="component" value="Chromosome 19"/>
</dbReference>
<name>A0ABN8I5R6_9NEOP</name>
<sequence>MVSAGIRRVPSGIAETRVPARILPPTPVLPQPPKLCYFPQLLFGFWIRMATLCSLELCYIPVTYIRSLSSDLRLADPKFDTTGPVDVLLGADVLGKLFLTGKRVLHAEGLVAMDTKLGNVLLGLRSNRSLRGNQTMSWSGIRFRKQSIPKKSRYGAASNGRSASGSGEGDEARFLELVGTDFAGPFMIKASRLWNLRLVKACLFVFLCLTKAVHLEVVADLTTEAFIFRVSAALPPYISIPYFPCQILTQKPSLLNGDTTRTEEYR</sequence>
<keyword evidence="2" id="KW-1185">Reference proteome</keyword>
<evidence type="ECO:0000313" key="2">
    <source>
        <dbReference type="Proteomes" id="UP000837857"/>
    </source>
</evidence>
<feature type="non-terminal residue" evidence="1">
    <location>
        <position position="1"/>
    </location>
</feature>
<protein>
    <submittedName>
        <fullName evidence="1">Uncharacterized protein</fullName>
    </submittedName>
</protein>
<reference evidence="1" key="1">
    <citation type="submission" date="2022-03" db="EMBL/GenBank/DDBJ databases">
        <authorList>
            <person name="Martin H S."/>
        </authorList>
    </citation>
    <scope>NUCLEOTIDE SEQUENCE</scope>
</reference>
<gene>
    <name evidence="1" type="ORF">IPOD504_LOCUS6688</name>
</gene>
<accession>A0ABN8I5R6</accession>
<proteinExistence type="predicted"/>
<dbReference type="EMBL" id="OW152831">
    <property type="protein sequence ID" value="CAH2049212.1"/>
    <property type="molecule type" value="Genomic_DNA"/>
</dbReference>
<evidence type="ECO:0000313" key="1">
    <source>
        <dbReference type="EMBL" id="CAH2049212.1"/>
    </source>
</evidence>